<gene>
    <name evidence="2" type="ORF">NDU88_001239</name>
</gene>
<organism evidence="2 3">
    <name type="scientific">Pleurodeles waltl</name>
    <name type="common">Iberian ribbed newt</name>
    <dbReference type="NCBI Taxonomy" id="8319"/>
    <lineage>
        <taxon>Eukaryota</taxon>
        <taxon>Metazoa</taxon>
        <taxon>Chordata</taxon>
        <taxon>Craniata</taxon>
        <taxon>Vertebrata</taxon>
        <taxon>Euteleostomi</taxon>
        <taxon>Amphibia</taxon>
        <taxon>Batrachia</taxon>
        <taxon>Caudata</taxon>
        <taxon>Salamandroidea</taxon>
        <taxon>Salamandridae</taxon>
        <taxon>Pleurodelinae</taxon>
        <taxon>Pleurodeles</taxon>
    </lineage>
</organism>
<keyword evidence="3" id="KW-1185">Reference proteome</keyword>
<proteinExistence type="predicted"/>
<protein>
    <submittedName>
        <fullName evidence="2">Uncharacterized protein</fullName>
    </submittedName>
</protein>
<dbReference type="Proteomes" id="UP001066276">
    <property type="component" value="Chromosome 3_1"/>
</dbReference>
<dbReference type="AlphaFoldDB" id="A0AAV7U5Y0"/>
<evidence type="ECO:0000313" key="3">
    <source>
        <dbReference type="Proteomes" id="UP001066276"/>
    </source>
</evidence>
<evidence type="ECO:0000313" key="2">
    <source>
        <dbReference type="EMBL" id="KAJ1184432.1"/>
    </source>
</evidence>
<sequence length="271" mass="29119">MHPRLGLQEPTRPYPEHQPAMPPPSSILDWGHPLPPSARFGKVNMSPSRAGAGRVVCPRQRPPDLCQFFSGTKQQRLAGGAHSARCAPRAHSPHLKLEWGRPDPEEGVRAGLCTHWGDACSPATLRRRRRGSRHRGTEPGQVTGRRRLSAEPAAVPRLRSGCAVPTLPPPGAPDHVAAGGQDAVQEGWDPSRRGAHRAAAQVQEAEPGEEVRVRADRGAAPSQVSGSTTGCLCGVRLCSFPGVRVHHWLLVWSEALFLPRCPGPPLAACVE</sequence>
<accession>A0AAV7U5Y0</accession>
<comment type="caution">
    <text evidence="2">The sequence shown here is derived from an EMBL/GenBank/DDBJ whole genome shotgun (WGS) entry which is preliminary data.</text>
</comment>
<name>A0AAV7U5Y0_PLEWA</name>
<feature type="region of interest" description="Disordered" evidence="1">
    <location>
        <begin position="126"/>
        <end position="155"/>
    </location>
</feature>
<feature type="region of interest" description="Disordered" evidence="1">
    <location>
        <begin position="1"/>
        <end position="34"/>
    </location>
</feature>
<evidence type="ECO:0000256" key="1">
    <source>
        <dbReference type="SAM" id="MobiDB-lite"/>
    </source>
</evidence>
<reference evidence="2" key="1">
    <citation type="journal article" date="2022" name="bioRxiv">
        <title>Sequencing and chromosome-scale assembly of the giantPleurodeles waltlgenome.</title>
        <authorList>
            <person name="Brown T."/>
            <person name="Elewa A."/>
            <person name="Iarovenko S."/>
            <person name="Subramanian E."/>
            <person name="Araus A.J."/>
            <person name="Petzold A."/>
            <person name="Susuki M."/>
            <person name="Suzuki K.-i.T."/>
            <person name="Hayashi T."/>
            <person name="Toyoda A."/>
            <person name="Oliveira C."/>
            <person name="Osipova E."/>
            <person name="Leigh N.D."/>
            <person name="Simon A."/>
            <person name="Yun M.H."/>
        </authorList>
    </citation>
    <scope>NUCLEOTIDE SEQUENCE</scope>
    <source>
        <strain evidence="2">20211129_DDA</strain>
        <tissue evidence="2">Liver</tissue>
    </source>
</reference>
<dbReference type="EMBL" id="JANPWB010000005">
    <property type="protein sequence ID" value="KAJ1184432.1"/>
    <property type="molecule type" value="Genomic_DNA"/>
</dbReference>